<evidence type="ECO:0000313" key="1">
    <source>
        <dbReference type="EMBL" id="EHJ58666.1"/>
    </source>
</evidence>
<dbReference type="AlphaFoldDB" id="G6EJ80"/>
<dbReference type="KEGG" id="npn:JI59_03960"/>
<dbReference type="PROSITE" id="PS51257">
    <property type="entry name" value="PROKAR_LIPOPROTEIN"/>
    <property type="match status" value="1"/>
</dbReference>
<dbReference type="RefSeq" id="WP_007015309.1">
    <property type="nucleotide sequence ID" value="NZ_CP009291.1"/>
</dbReference>
<dbReference type="Proteomes" id="UP000004030">
    <property type="component" value="Unassembled WGS sequence"/>
</dbReference>
<keyword evidence="2" id="KW-1185">Reference proteome</keyword>
<dbReference type="PATRIC" id="fig|1088721.3.peg.4337"/>
<evidence type="ECO:0008006" key="3">
    <source>
        <dbReference type="Google" id="ProtNLM"/>
    </source>
</evidence>
<gene>
    <name evidence="1" type="ORF">NSU_4401</name>
</gene>
<protein>
    <recommendedName>
        <fullName evidence="3">Lipoprotein</fullName>
    </recommendedName>
</protein>
<organism evidence="1 2">
    <name type="scientific">Novosphingobium pentaromativorans US6-1</name>
    <dbReference type="NCBI Taxonomy" id="1088721"/>
    <lineage>
        <taxon>Bacteria</taxon>
        <taxon>Pseudomonadati</taxon>
        <taxon>Pseudomonadota</taxon>
        <taxon>Alphaproteobacteria</taxon>
        <taxon>Sphingomonadales</taxon>
        <taxon>Sphingomonadaceae</taxon>
        <taxon>Novosphingobium</taxon>
    </lineage>
</organism>
<comment type="caution">
    <text evidence="1">The sequence shown here is derived from an EMBL/GenBank/DDBJ whole genome shotgun (WGS) entry which is preliminary data.</text>
</comment>
<evidence type="ECO:0000313" key="2">
    <source>
        <dbReference type="Proteomes" id="UP000004030"/>
    </source>
</evidence>
<reference evidence="1 2" key="1">
    <citation type="journal article" date="2012" name="J. Bacteriol.">
        <title>Genome sequence of benzo(a)pyrene-degrading bacterium Novosphingobium pentaromativorans US6-1.</title>
        <authorList>
            <person name="Luo Y.R."/>
            <person name="Kang S.G."/>
            <person name="Kim S.J."/>
            <person name="Kim M.R."/>
            <person name="Li N."/>
            <person name="Lee J.H."/>
            <person name="Kwon K.K."/>
        </authorList>
    </citation>
    <scope>NUCLEOTIDE SEQUENCE [LARGE SCALE GENOMIC DNA]</scope>
    <source>
        <strain evidence="1 2">US6-1</strain>
    </source>
</reference>
<dbReference type="EMBL" id="AGFM01000066">
    <property type="protein sequence ID" value="EHJ58666.1"/>
    <property type="molecule type" value="Genomic_DNA"/>
</dbReference>
<name>G6EJ80_9SPHN</name>
<proteinExistence type="predicted"/>
<dbReference type="STRING" id="1088721.JI59_03960"/>
<sequence>MMRKTLAVLVFLSLLAGCEEKDPQEEAAQDAKDIAMVERMSREPFKPIVPDAITSVDIDRYGLDRPGCFFRKTEKVGSAGSAGDRPDPIFFGDSVDGFLRIKGDLKRFAAKTQSAELPGGARATYIGLSSWLDIVRLPDSGTGADGNVWPARLILHDSQERVAFMADGTVDCSA</sequence>
<accession>G6EJ80</accession>